<protein>
    <submittedName>
        <fullName evidence="1">Uncharacterized protein</fullName>
    </submittedName>
</protein>
<sequence length="273" mass="29867">MDHGGNSTNVVPMSLVQPEPVRASQLSADELNEHERLLTMQPLRYGCTELDNAVLLGGLHRGSIVGVSADDVDGFGLLMGLQVMTKAILDGSAKQALVITPKSQASISRLIMDIVRSELSRTNLPPASIQQKCLASLERIMLSVVFDTDGLWQTVSELQTPGFRYSRCSNASKGHKSAFMDSMENLAREVEDTKENVAQRVDDSYRGARSQLTTMPNDSRGQSSFSLPDIIVITHFSTLLTSLFAGREKSAAHHHEPANIAAELQYIRSRRGT</sequence>
<evidence type="ECO:0000313" key="2">
    <source>
        <dbReference type="Proteomes" id="UP001143910"/>
    </source>
</evidence>
<accession>A0ACC1NXW2</accession>
<organism evidence="1 2">
    <name type="scientific">Zarea fungicola</name>
    <dbReference type="NCBI Taxonomy" id="93591"/>
    <lineage>
        <taxon>Eukaryota</taxon>
        <taxon>Fungi</taxon>
        <taxon>Dikarya</taxon>
        <taxon>Ascomycota</taxon>
        <taxon>Pezizomycotina</taxon>
        <taxon>Sordariomycetes</taxon>
        <taxon>Hypocreomycetidae</taxon>
        <taxon>Hypocreales</taxon>
        <taxon>Cordycipitaceae</taxon>
        <taxon>Zarea</taxon>
    </lineage>
</organism>
<reference evidence="1" key="1">
    <citation type="submission" date="2022-08" db="EMBL/GenBank/DDBJ databases">
        <title>Genome Sequence of Lecanicillium fungicola.</title>
        <authorList>
            <person name="Buettner E."/>
        </authorList>
    </citation>
    <scope>NUCLEOTIDE SEQUENCE</scope>
    <source>
        <strain evidence="1">Babe33</strain>
    </source>
</reference>
<proteinExistence type="predicted"/>
<gene>
    <name evidence="1" type="ORF">NQ176_g154</name>
</gene>
<evidence type="ECO:0000313" key="1">
    <source>
        <dbReference type="EMBL" id="KAJ2984162.1"/>
    </source>
</evidence>
<dbReference type="EMBL" id="JANJQO010000005">
    <property type="protein sequence ID" value="KAJ2984162.1"/>
    <property type="molecule type" value="Genomic_DNA"/>
</dbReference>
<dbReference type="Proteomes" id="UP001143910">
    <property type="component" value="Unassembled WGS sequence"/>
</dbReference>
<comment type="caution">
    <text evidence="1">The sequence shown here is derived from an EMBL/GenBank/DDBJ whole genome shotgun (WGS) entry which is preliminary data.</text>
</comment>
<name>A0ACC1NXW2_9HYPO</name>
<keyword evidence="2" id="KW-1185">Reference proteome</keyword>